<dbReference type="AlphaFoldDB" id="A0A420EFJ6"/>
<evidence type="ECO:0000259" key="9">
    <source>
        <dbReference type="Pfam" id="PF20730"/>
    </source>
</evidence>
<dbReference type="Pfam" id="PF20730">
    <property type="entry name" value="YetF_N"/>
    <property type="match status" value="1"/>
</dbReference>
<comment type="similarity">
    <text evidence="2">Belongs to the UPF0702 family.</text>
</comment>
<keyword evidence="3" id="KW-1003">Cell membrane</keyword>
<proteinExistence type="inferred from homology"/>
<dbReference type="InterPro" id="IPR007353">
    <property type="entry name" value="DUF421"/>
</dbReference>
<feature type="transmembrane region" description="Helical" evidence="7">
    <location>
        <begin position="6"/>
        <end position="26"/>
    </location>
</feature>
<dbReference type="PANTHER" id="PTHR34582:SF6">
    <property type="entry name" value="UPF0702 TRANSMEMBRANE PROTEIN YCAP"/>
    <property type="match status" value="1"/>
</dbReference>
<organism evidence="10 11">
    <name type="scientific">Altericroceibacterium spongiae</name>
    <dbReference type="NCBI Taxonomy" id="2320269"/>
    <lineage>
        <taxon>Bacteria</taxon>
        <taxon>Pseudomonadati</taxon>
        <taxon>Pseudomonadota</taxon>
        <taxon>Alphaproteobacteria</taxon>
        <taxon>Sphingomonadales</taxon>
        <taxon>Erythrobacteraceae</taxon>
        <taxon>Altericroceibacterium</taxon>
    </lineage>
</organism>
<evidence type="ECO:0000313" key="10">
    <source>
        <dbReference type="EMBL" id="RKF19443.1"/>
    </source>
</evidence>
<reference evidence="10 11" key="1">
    <citation type="submission" date="2018-09" db="EMBL/GenBank/DDBJ databases">
        <title>Altererythrobacter spongiae sp. nov., isolated from a marine sponge.</title>
        <authorList>
            <person name="Zhuang L."/>
            <person name="Luo L."/>
        </authorList>
    </citation>
    <scope>NUCLEOTIDE SEQUENCE [LARGE SCALE GENOMIC DNA]</scope>
    <source>
        <strain evidence="10 11">HN-Y73</strain>
    </source>
</reference>
<sequence>MFFDNWPDIARVCIIVASGYLATIVLMRLGGKRLLSKFNAFDFIVTIALGSILASTILLEDVSLSEGLAALAALTLLQLSMSWLTNRFSFFAYALRSEPRILLRDGRFYEDALRYEHIRRDEVEAAIRRHGHGKIEDVSAVVLEADGSLSVICEGKAADCTALRSVLEHDEKAL</sequence>
<keyword evidence="4 7" id="KW-0812">Transmembrane</keyword>
<accession>A0A420EFJ6</accession>
<evidence type="ECO:0000256" key="1">
    <source>
        <dbReference type="ARBA" id="ARBA00004651"/>
    </source>
</evidence>
<dbReference type="OrthoDB" id="9793799at2"/>
<dbReference type="EMBL" id="RAPF01000006">
    <property type="protein sequence ID" value="RKF19443.1"/>
    <property type="molecule type" value="Genomic_DNA"/>
</dbReference>
<name>A0A420EFJ6_9SPHN</name>
<dbReference type="Gene3D" id="3.30.240.20">
    <property type="entry name" value="bsu07140 like domains"/>
    <property type="match status" value="1"/>
</dbReference>
<feature type="transmembrane region" description="Helical" evidence="7">
    <location>
        <begin position="71"/>
        <end position="95"/>
    </location>
</feature>
<evidence type="ECO:0000259" key="8">
    <source>
        <dbReference type="Pfam" id="PF04239"/>
    </source>
</evidence>
<keyword evidence="5 7" id="KW-1133">Transmembrane helix</keyword>
<dbReference type="PANTHER" id="PTHR34582">
    <property type="entry name" value="UPF0702 TRANSMEMBRANE PROTEIN YCAP"/>
    <property type="match status" value="1"/>
</dbReference>
<dbReference type="InterPro" id="IPR048454">
    <property type="entry name" value="YetF_N"/>
</dbReference>
<evidence type="ECO:0000256" key="7">
    <source>
        <dbReference type="SAM" id="Phobius"/>
    </source>
</evidence>
<dbReference type="Proteomes" id="UP000284395">
    <property type="component" value="Unassembled WGS sequence"/>
</dbReference>
<evidence type="ECO:0000256" key="6">
    <source>
        <dbReference type="ARBA" id="ARBA00023136"/>
    </source>
</evidence>
<comment type="subcellular location">
    <subcellularLocation>
        <location evidence="1">Cell membrane</location>
        <topology evidence="1">Multi-pass membrane protein</topology>
    </subcellularLocation>
</comment>
<feature type="transmembrane region" description="Helical" evidence="7">
    <location>
        <begin position="38"/>
        <end position="59"/>
    </location>
</feature>
<feature type="domain" description="YetF C-terminal" evidence="8">
    <location>
        <begin position="87"/>
        <end position="156"/>
    </location>
</feature>
<evidence type="ECO:0000256" key="5">
    <source>
        <dbReference type="ARBA" id="ARBA00022989"/>
    </source>
</evidence>
<evidence type="ECO:0000256" key="3">
    <source>
        <dbReference type="ARBA" id="ARBA00022475"/>
    </source>
</evidence>
<gene>
    <name evidence="10" type="ORF">D6851_12780</name>
</gene>
<protein>
    <submittedName>
        <fullName evidence="10">DUF421 domain-containing protein</fullName>
    </submittedName>
</protein>
<comment type="caution">
    <text evidence="10">The sequence shown here is derived from an EMBL/GenBank/DDBJ whole genome shotgun (WGS) entry which is preliminary data.</text>
</comment>
<keyword evidence="6 7" id="KW-0472">Membrane</keyword>
<dbReference type="InterPro" id="IPR023090">
    <property type="entry name" value="UPF0702_alpha/beta_dom_sf"/>
</dbReference>
<evidence type="ECO:0000313" key="11">
    <source>
        <dbReference type="Proteomes" id="UP000284395"/>
    </source>
</evidence>
<evidence type="ECO:0000256" key="2">
    <source>
        <dbReference type="ARBA" id="ARBA00006448"/>
    </source>
</evidence>
<evidence type="ECO:0000256" key="4">
    <source>
        <dbReference type="ARBA" id="ARBA00022692"/>
    </source>
</evidence>
<feature type="domain" description="YetF-like N-terminal transmembrane" evidence="9">
    <location>
        <begin position="17"/>
        <end position="83"/>
    </location>
</feature>
<dbReference type="GO" id="GO:0005886">
    <property type="term" value="C:plasma membrane"/>
    <property type="evidence" value="ECO:0007669"/>
    <property type="project" value="UniProtKB-SubCell"/>
</dbReference>
<dbReference type="Pfam" id="PF04239">
    <property type="entry name" value="DUF421"/>
    <property type="match status" value="1"/>
</dbReference>
<keyword evidence="11" id="KW-1185">Reference proteome</keyword>